<feature type="compositionally biased region" description="Basic residues" evidence="1">
    <location>
        <begin position="242"/>
        <end position="255"/>
    </location>
</feature>
<dbReference type="STRING" id="159449.B4N89_35435"/>
<dbReference type="AlphaFoldDB" id="A0A1T3NRK9"/>
<comment type="caution">
    <text evidence="2">The sequence shown here is derived from an EMBL/GenBank/DDBJ whole genome shotgun (WGS) entry which is preliminary data.</text>
</comment>
<evidence type="ECO:0000313" key="2">
    <source>
        <dbReference type="EMBL" id="OPC79340.1"/>
    </source>
</evidence>
<evidence type="ECO:0000313" key="3">
    <source>
        <dbReference type="Proteomes" id="UP000190037"/>
    </source>
</evidence>
<feature type="region of interest" description="Disordered" evidence="1">
    <location>
        <begin position="225"/>
        <end position="255"/>
    </location>
</feature>
<proteinExistence type="predicted"/>
<dbReference type="Proteomes" id="UP000190037">
    <property type="component" value="Unassembled WGS sequence"/>
</dbReference>
<accession>A0A1T3NRK9</accession>
<dbReference type="EMBL" id="MWQN01000002">
    <property type="protein sequence ID" value="OPC79340.1"/>
    <property type="molecule type" value="Genomic_DNA"/>
</dbReference>
<evidence type="ECO:0000256" key="1">
    <source>
        <dbReference type="SAM" id="MobiDB-lite"/>
    </source>
</evidence>
<protein>
    <submittedName>
        <fullName evidence="2">Uncharacterized protein</fullName>
    </submittedName>
</protein>
<name>A0A1T3NRK9_9ACTN</name>
<sequence>MSVCELLAPPQVCDAVDDRVDLDRHGRRDLTVRITAPAAVCRPGDGLVVTWAPRSPTLVGAFEVHTAVAGVGAVYVPLPHAKVCWSAGAAVQVTYRLIKPDGRTLEAPSGAVVECVSEYPPLLDFADVTEATNGHISLDRLDARGATVTVPYDDVPVDSGDTVVVTWTPRPSGVEPFETRFTVERARGDGSAQIPLDRVRACEGSSAEVHYRVIKRGGIGEATSGRSVFAIDPTPDPPPVPRHPRPATIRRPHIG</sequence>
<dbReference type="RefSeq" id="WP_078980557.1">
    <property type="nucleotide sequence ID" value="NZ_MWQN01000002.1"/>
</dbReference>
<organism evidence="2 3">
    <name type="scientific">Embleya scabrispora</name>
    <dbReference type="NCBI Taxonomy" id="159449"/>
    <lineage>
        <taxon>Bacteria</taxon>
        <taxon>Bacillati</taxon>
        <taxon>Actinomycetota</taxon>
        <taxon>Actinomycetes</taxon>
        <taxon>Kitasatosporales</taxon>
        <taxon>Streptomycetaceae</taxon>
        <taxon>Embleya</taxon>
    </lineage>
</organism>
<gene>
    <name evidence="2" type="ORF">B4N89_35435</name>
</gene>
<reference evidence="2 3" key="1">
    <citation type="submission" date="2017-03" db="EMBL/GenBank/DDBJ databases">
        <title>Draft genome sequence of Streptomyces scabrisporus NF3, endophyte isolated from Amphipterygium adstringens.</title>
        <authorList>
            <person name="Vazquez M."/>
            <person name="Ceapa C.D."/>
            <person name="Rodriguez Luna D."/>
            <person name="Sanchez Esquivel S."/>
        </authorList>
    </citation>
    <scope>NUCLEOTIDE SEQUENCE [LARGE SCALE GENOMIC DNA]</scope>
    <source>
        <strain evidence="2 3">NF3</strain>
    </source>
</reference>
<dbReference type="OrthoDB" id="9819895at2"/>
<keyword evidence="3" id="KW-1185">Reference proteome</keyword>